<dbReference type="InterPro" id="IPR012386">
    <property type="entry name" value="Cyclic-nucl_3Pdiesterase"/>
</dbReference>
<dbReference type="GO" id="GO:0009187">
    <property type="term" value="P:cyclic nucleotide metabolic process"/>
    <property type="evidence" value="ECO:0007669"/>
    <property type="project" value="TreeGrafter"/>
</dbReference>
<dbReference type="AlphaFoldDB" id="A0A0F9CS41"/>
<dbReference type="SUPFAM" id="SSF55144">
    <property type="entry name" value="LigT-like"/>
    <property type="match status" value="1"/>
</dbReference>
<dbReference type="Pfam" id="PF13563">
    <property type="entry name" value="2_5_RNA_ligase2"/>
    <property type="match status" value="1"/>
</dbReference>
<evidence type="ECO:0000313" key="1">
    <source>
        <dbReference type="EMBL" id="KKL52024.1"/>
    </source>
</evidence>
<gene>
    <name evidence="1" type="ORF">LCGC14_2289620</name>
</gene>
<dbReference type="PANTHER" id="PTHR28141">
    <property type="entry name" value="2',3'-CYCLIC-NUCLEOTIDE 3'-PHOSPHODIESTERASE"/>
    <property type="match status" value="1"/>
</dbReference>
<dbReference type="PANTHER" id="PTHR28141:SF1">
    <property type="entry name" value="2',3'-CYCLIC-NUCLEOTIDE 3'-PHOSPHODIESTERASE"/>
    <property type="match status" value="1"/>
</dbReference>
<reference evidence="1" key="1">
    <citation type="journal article" date="2015" name="Nature">
        <title>Complex archaea that bridge the gap between prokaryotes and eukaryotes.</title>
        <authorList>
            <person name="Spang A."/>
            <person name="Saw J.H."/>
            <person name="Jorgensen S.L."/>
            <person name="Zaremba-Niedzwiedzka K."/>
            <person name="Martijn J."/>
            <person name="Lind A.E."/>
            <person name="van Eijk R."/>
            <person name="Schleper C."/>
            <person name="Guy L."/>
            <person name="Ettema T.J."/>
        </authorList>
    </citation>
    <scope>NUCLEOTIDE SEQUENCE</scope>
</reference>
<accession>A0A0F9CS41</accession>
<dbReference type="InterPro" id="IPR009097">
    <property type="entry name" value="Cyclic_Pdiesterase"/>
</dbReference>
<protein>
    <recommendedName>
        <fullName evidence="2">Phosphoesterase HXTX domain-containing protein</fullName>
    </recommendedName>
</protein>
<dbReference type="EMBL" id="LAZR01032038">
    <property type="protein sequence ID" value="KKL52024.1"/>
    <property type="molecule type" value="Genomic_DNA"/>
</dbReference>
<proteinExistence type="predicted"/>
<organism evidence="1">
    <name type="scientific">marine sediment metagenome</name>
    <dbReference type="NCBI Taxonomy" id="412755"/>
    <lineage>
        <taxon>unclassified sequences</taxon>
        <taxon>metagenomes</taxon>
        <taxon>ecological metagenomes</taxon>
    </lineage>
</organism>
<evidence type="ECO:0008006" key="2">
    <source>
        <dbReference type="Google" id="ProtNLM"/>
    </source>
</evidence>
<dbReference type="Gene3D" id="3.90.1140.10">
    <property type="entry name" value="Cyclic phosphodiesterase"/>
    <property type="match status" value="1"/>
</dbReference>
<comment type="caution">
    <text evidence="1">The sequence shown here is derived from an EMBL/GenBank/DDBJ whole genome shotgun (WGS) entry which is preliminary data.</text>
</comment>
<dbReference type="GO" id="GO:0004113">
    <property type="term" value="F:2',3'-cyclic-nucleotide 3'-phosphodiesterase activity"/>
    <property type="evidence" value="ECO:0007669"/>
    <property type="project" value="TreeGrafter"/>
</dbReference>
<name>A0A0F9CS41_9ZZZZ</name>
<sequence>MRFNSLIEALAREHPPSPLFASHITLLGGIRGAEDDLLQGLNELAGAIQPFQVRLEGLAGHEDSFYRCLYLRAEPSEELLRARKEAERIFTRFRNEASEGEAFMPHLSILYGRIDNEARQMMINSLGSALGCNFRAESVSLYRTDGAPAEWSRAGG</sequence>
<feature type="non-terminal residue" evidence="1">
    <location>
        <position position="156"/>
    </location>
</feature>